<dbReference type="AlphaFoldDB" id="A0A423VGM5"/>
<dbReference type="Pfam" id="PF10250">
    <property type="entry name" value="O-FucT"/>
    <property type="match status" value="1"/>
</dbReference>
<keyword evidence="6" id="KW-1185">Reference proteome</keyword>
<dbReference type="GO" id="GO:0006004">
    <property type="term" value="P:fucose metabolic process"/>
    <property type="evidence" value="ECO:0007669"/>
    <property type="project" value="UniProtKB-KW"/>
</dbReference>
<comment type="caution">
    <text evidence="5">The sequence shown here is derived from an EMBL/GenBank/DDBJ whole genome shotgun (WGS) entry which is preliminary data.</text>
</comment>
<dbReference type="CDD" id="cd11296">
    <property type="entry name" value="O-FucT_like"/>
    <property type="match status" value="1"/>
</dbReference>
<gene>
    <name evidence="5" type="ORF">VSDG_08353</name>
</gene>
<proteinExistence type="predicted"/>
<reference evidence="5 6" key="1">
    <citation type="submission" date="2015-09" db="EMBL/GenBank/DDBJ databases">
        <title>Host preference determinants of Valsa canker pathogens revealed by comparative genomics.</title>
        <authorList>
            <person name="Yin Z."/>
            <person name="Huang L."/>
        </authorList>
    </citation>
    <scope>NUCLEOTIDE SEQUENCE [LARGE SCALE GENOMIC DNA]</scope>
    <source>
        <strain evidence="5 6">YSFL</strain>
    </source>
</reference>
<evidence type="ECO:0000313" key="5">
    <source>
        <dbReference type="EMBL" id="ROV90050.1"/>
    </source>
</evidence>
<organism evidence="5 6">
    <name type="scientific">Cytospora chrysosperma</name>
    <name type="common">Cytospora canker fungus</name>
    <name type="synonym">Sphaeria chrysosperma</name>
    <dbReference type="NCBI Taxonomy" id="252740"/>
    <lineage>
        <taxon>Eukaryota</taxon>
        <taxon>Fungi</taxon>
        <taxon>Dikarya</taxon>
        <taxon>Ascomycota</taxon>
        <taxon>Pezizomycotina</taxon>
        <taxon>Sordariomycetes</taxon>
        <taxon>Sordariomycetidae</taxon>
        <taxon>Diaporthales</taxon>
        <taxon>Cytosporaceae</taxon>
        <taxon>Cytospora</taxon>
    </lineage>
</organism>
<dbReference type="InterPro" id="IPR021822">
    <property type="entry name" value="DUF3405"/>
</dbReference>
<feature type="compositionally biased region" description="Pro residues" evidence="4">
    <location>
        <begin position="45"/>
        <end position="61"/>
    </location>
</feature>
<accession>A0A423VGM5</accession>
<keyword evidence="3" id="KW-0119">Carbohydrate metabolism</keyword>
<dbReference type="InterPro" id="IPR019378">
    <property type="entry name" value="GDP-Fuc_O-FucTrfase"/>
</dbReference>
<keyword evidence="2" id="KW-0294">Fucose metabolism</keyword>
<protein>
    <submittedName>
        <fullName evidence="5">Uncharacterized protein</fullName>
    </submittedName>
</protein>
<name>A0A423VGM5_CYTCH</name>
<dbReference type="OrthoDB" id="3353407at2759"/>
<evidence type="ECO:0000256" key="1">
    <source>
        <dbReference type="ARBA" id="ARBA00022679"/>
    </source>
</evidence>
<evidence type="ECO:0000256" key="3">
    <source>
        <dbReference type="ARBA" id="ARBA00023277"/>
    </source>
</evidence>
<evidence type="ECO:0000313" key="6">
    <source>
        <dbReference type="Proteomes" id="UP000284375"/>
    </source>
</evidence>
<feature type="region of interest" description="Disordered" evidence="4">
    <location>
        <begin position="43"/>
        <end position="69"/>
    </location>
</feature>
<keyword evidence="1" id="KW-0808">Transferase</keyword>
<dbReference type="EMBL" id="LJZO01000053">
    <property type="protein sequence ID" value="ROV90050.1"/>
    <property type="molecule type" value="Genomic_DNA"/>
</dbReference>
<evidence type="ECO:0000256" key="4">
    <source>
        <dbReference type="SAM" id="MobiDB-lite"/>
    </source>
</evidence>
<dbReference type="PANTHER" id="PTHR36205">
    <property type="entry name" value="CHROMOSOME 19, WHOLE GENOME SHOTGUN SEQUENCE"/>
    <property type="match status" value="1"/>
</dbReference>
<sequence length="1105" mass="125733">MHPPSFKQLVTTCIILCVCLFLYSRRLWSVPIPQVHDEWANLAPAQPPQVPGDISNPPPPEGDTQVEHQTPLQQIPWHWNEYPILEAFYHGVRTLVDYSKWVPEQLKDSGDIKVADKVPIDPTVANPYAHLDGVQTCYLDEQDTVPPPDALSYPGIPAYMPAPYFGGYEELGMIPNQCWERFGRLGPYGYSYSKAEGGFGLEALPSGEAKLDKMIRRIDYTGINWNNVQKRCLEKNRERFGLDQESLDKPAGALSRLWSQAEKIAGSKKRLPRHAFILRAWTGIEWSPMRIITTRSLISELALKTGGQYDVHILMHITDDSIDISDPATATRLVHDNVPEEFWDITTPWSVPDMAEYYPGFTEDMTIENDSRKPLYSVYRIPHFALQWFAQHHPEYEFFWNWELDLRYTGHYYEFFEAAGKWSDKQPRKYLWERNERYWIPGLHGRWENFVELVEKETKASNRPSPWGPMINDGVVDPATYPPTTLDQDNYEWGVGEAADLIALNPLFDPEKNAWCLRFDITGYNTTVPPRRTSIITIGRFSRRLLQAMHEEASRNKHTMFPEMFPGSIALHHGLKAVYIPHPIYFDRRWPLDRLDSVFNHAETPETSVYSFPYTPGTGEANFQTASYYYSTEFGAPLWHRWLGNEDLGFGGPELEKETGRMCLRGMLIHPVKQDLGADKAIGATNDTDLSAPDAPFIAWPLARVCSEADTWVPGLVFVCDNNSGGLGNIRNFILTCLRYAIEAGATGLVMPTIQTRHEESLADLFRAPKLPLSYFFDDGHFRQSLCSACPQISVYDEVASIPGLNVQELQTGKVRPEQITPNHFGLRGGCDARDLNRHADLFGERFRASLREEEKKLDLDPVSARNPKLVRMNWGVQWDYPVYKDGPEFVATFGGLLKLRGDILELGRRTTAAMEKMAAESKSEAKTEARVKVKERGSGFLGVHLRTENDALSAWPSFEEQSTAYLAKASTLDPPPKYAYLATGNVTEADKFASLAVSEQSLHVVTKYELLSSFPDLLEQLDSLSWDQQALVDFIVLLNAEYFLGVSPSSFSINVALKRHLKGEGLYVRPWKVGSSQGDGRSWLVGNYERYWEDWLFMYDSLWP</sequence>
<dbReference type="GO" id="GO:0016740">
    <property type="term" value="F:transferase activity"/>
    <property type="evidence" value="ECO:0007669"/>
    <property type="project" value="UniProtKB-KW"/>
</dbReference>
<dbReference type="PANTHER" id="PTHR36205:SF3">
    <property type="entry name" value="MAJOR FACILITATOR SUPERFAMILY TRANSPORTER"/>
    <property type="match status" value="1"/>
</dbReference>
<dbReference type="Pfam" id="PF11885">
    <property type="entry name" value="DUF3405"/>
    <property type="match status" value="1"/>
</dbReference>
<dbReference type="Gene3D" id="3.40.50.11350">
    <property type="match status" value="1"/>
</dbReference>
<dbReference type="Proteomes" id="UP000284375">
    <property type="component" value="Unassembled WGS sequence"/>
</dbReference>
<evidence type="ECO:0000256" key="2">
    <source>
        <dbReference type="ARBA" id="ARBA00023253"/>
    </source>
</evidence>